<reference evidence="1" key="1">
    <citation type="submission" date="2023-08" db="EMBL/GenBank/DDBJ databases">
        <authorList>
            <person name="Chen Y."/>
            <person name="Shah S."/>
            <person name="Dougan E. K."/>
            <person name="Thang M."/>
            <person name="Chan C."/>
        </authorList>
    </citation>
    <scope>NUCLEOTIDE SEQUENCE</scope>
</reference>
<dbReference type="EMBL" id="CAUJNA010000826">
    <property type="protein sequence ID" value="CAJ1381632.1"/>
    <property type="molecule type" value="Genomic_DNA"/>
</dbReference>
<protein>
    <submittedName>
        <fullName evidence="1">Uncharacterized protein</fullName>
    </submittedName>
</protein>
<sequence>MADGWDLRYITSEGRSRVHSHADEGAEEPFEAFAQDLPCAPRQQPPFAWKAASEFEREFEISGADHDVATKLGDFKDPQWVVPVGGTLRLLKGGIYRWSLRLERICSKPPGGPLGAGHHRPQMQIGVHGANHRRPWRLMTTTRCSRAKDEDPWQERPGGDRMLAEGDYIHVEVDLRGLHLPFGTLAVAINAEPAEVVFDDIALTSGSPLMPVVCMGGDGSRVRLCPAS</sequence>
<dbReference type="Proteomes" id="UP001178507">
    <property type="component" value="Unassembled WGS sequence"/>
</dbReference>
<evidence type="ECO:0000313" key="2">
    <source>
        <dbReference type="Proteomes" id="UP001178507"/>
    </source>
</evidence>
<accession>A0AA36MRT1</accession>
<name>A0AA36MRT1_9DINO</name>
<keyword evidence="2" id="KW-1185">Reference proteome</keyword>
<evidence type="ECO:0000313" key="1">
    <source>
        <dbReference type="EMBL" id="CAJ1381632.1"/>
    </source>
</evidence>
<gene>
    <name evidence="1" type="ORF">EVOR1521_LOCUS9252</name>
</gene>
<organism evidence="1 2">
    <name type="scientific">Effrenium voratum</name>
    <dbReference type="NCBI Taxonomy" id="2562239"/>
    <lineage>
        <taxon>Eukaryota</taxon>
        <taxon>Sar</taxon>
        <taxon>Alveolata</taxon>
        <taxon>Dinophyceae</taxon>
        <taxon>Suessiales</taxon>
        <taxon>Symbiodiniaceae</taxon>
        <taxon>Effrenium</taxon>
    </lineage>
</organism>
<proteinExistence type="predicted"/>
<comment type="caution">
    <text evidence="1">The sequence shown here is derived from an EMBL/GenBank/DDBJ whole genome shotgun (WGS) entry which is preliminary data.</text>
</comment>
<dbReference type="AlphaFoldDB" id="A0AA36MRT1"/>